<protein>
    <recommendedName>
        <fullName evidence="3">Mutator family transposase</fullName>
    </recommendedName>
</protein>
<gene>
    <name evidence="1" type="ORF">CVV65_05415</name>
</gene>
<evidence type="ECO:0000313" key="1">
    <source>
        <dbReference type="EMBL" id="ATY84462.1"/>
    </source>
</evidence>
<name>A0A2K8N7N4_9BACL</name>
<proteinExistence type="predicted"/>
<reference evidence="2" key="1">
    <citation type="submission" date="2017-11" db="EMBL/GenBank/DDBJ databases">
        <title>Complete Genome Sequence of Kyrpidia sp. Strain EA-1, a thermophilic, hydrogen-oxidizing Bacterium, isolated from the Azores.</title>
        <authorList>
            <person name="Reiner J.E."/>
            <person name="Lapp C.J."/>
            <person name="Bunk B."/>
            <person name="Gescher J."/>
        </authorList>
    </citation>
    <scope>NUCLEOTIDE SEQUENCE [LARGE SCALE GENOMIC DNA]</scope>
    <source>
        <strain evidence="2">EA-1</strain>
    </source>
</reference>
<dbReference type="OrthoDB" id="9779930at2"/>
<dbReference type="EMBL" id="CP024955">
    <property type="protein sequence ID" value="ATY84462.1"/>
    <property type="molecule type" value="Genomic_DNA"/>
</dbReference>
<evidence type="ECO:0008006" key="3">
    <source>
        <dbReference type="Google" id="ProtNLM"/>
    </source>
</evidence>
<dbReference type="Proteomes" id="UP000231932">
    <property type="component" value="Chromosome"/>
</dbReference>
<evidence type="ECO:0000313" key="2">
    <source>
        <dbReference type="Proteomes" id="UP000231932"/>
    </source>
</evidence>
<dbReference type="AlphaFoldDB" id="A0A2K8N7N4"/>
<accession>A0A2K8N7N4</accession>
<dbReference type="KEGG" id="kyr:CVV65_05415"/>
<organism evidence="1 2">
    <name type="scientific">Kyrpidia spormannii</name>
    <dbReference type="NCBI Taxonomy" id="2055160"/>
    <lineage>
        <taxon>Bacteria</taxon>
        <taxon>Bacillati</taxon>
        <taxon>Bacillota</taxon>
        <taxon>Bacilli</taxon>
        <taxon>Bacillales</taxon>
        <taxon>Alicyclobacillaceae</taxon>
        <taxon>Kyrpidia</taxon>
    </lineage>
</organism>
<keyword evidence="2" id="KW-1185">Reference proteome</keyword>
<sequence>MAAQLEKAYPGAAASLREGMEETVTVIRLGIPELLLGALRSTNAIESAHEKVRMASRNVKRWQNGEQVLRWAAAGFLEAEKKFRTVKGFRQIPLLIDALHKCLHPQPQQEETSITA</sequence>